<keyword evidence="1" id="KW-0614">Plasmid</keyword>
<proteinExistence type="predicted"/>
<organism evidence="1 2">
    <name type="scientific">Paracoccus tegillarcae</name>
    <dbReference type="NCBI Taxonomy" id="1529068"/>
    <lineage>
        <taxon>Bacteria</taxon>
        <taxon>Pseudomonadati</taxon>
        <taxon>Pseudomonadota</taxon>
        <taxon>Alphaproteobacteria</taxon>
        <taxon>Rhodobacterales</taxon>
        <taxon>Paracoccaceae</taxon>
        <taxon>Paracoccus</taxon>
    </lineage>
</organism>
<accession>A0A2K9F5C0</accession>
<protein>
    <submittedName>
        <fullName evidence="1">Uncharacterized protein</fullName>
    </submittedName>
</protein>
<dbReference type="Proteomes" id="UP000233742">
    <property type="component" value="Plasmid pBM151"/>
</dbReference>
<dbReference type="EMBL" id="CP025409">
    <property type="protein sequence ID" value="AUH35592.1"/>
    <property type="molecule type" value="Genomic_DNA"/>
</dbReference>
<name>A0A2K9F5C0_9RHOB</name>
<dbReference type="AlphaFoldDB" id="A0A2K9F5C0"/>
<dbReference type="KEGG" id="paro:CUV01_18590"/>
<keyword evidence="2" id="KW-1185">Reference proteome</keyword>
<sequence>MRAVLQALYDSGEEWLTMTELCEASDYTRSQFAGLMGAFGRRISHTDGHDEETYFFETEWDDEEGHLSYRIPATVREALEKEGVVAQS</sequence>
<gene>
    <name evidence="1" type="ORF">CUV01_18590</name>
</gene>
<evidence type="ECO:0000313" key="1">
    <source>
        <dbReference type="EMBL" id="AUH35592.1"/>
    </source>
</evidence>
<reference evidence="1 2" key="1">
    <citation type="submission" date="2017-12" db="EMBL/GenBank/DDBJ databases">
        <authorList>
            <person name="Hurst M.R.H."/>
        </authorList>
    </citation>
    <scope>NUCLEOTIDE SEQUENCE [LARGE SCALE GENOMIC DNA]</scope>
    <source>
        <strain evidence="1 2">BM15</strain>
        <plasmid evidence="2">Plasmid pbm151</plasmid>
    </source>
</reference>
<geneLocation type="plasmid" evidence="2">
    <name>pbm151</name>
</geneLocation>
<evidence type="ECO:0000313" key="2">
    <source>
        <dbReference type="Proteomes" id="UP000233742"/>
    </source>
</evidence>